<proteinExistence type="predicted"/>
<dbReference type="Pfam" id="PF05954">
    <property type="entry name" value="Phage_GPD"/>
    <property type="match status" value="1"/>
</dbReference>
<dbReference type="Gene3D" id="4.10.220.110">
    <property type="match status" value="1"/>
</dbReference>
<evidence type="ECO:0000256" key="1">
    <source>
        <dbReference type="SAM" id="MobiDB-lite"/>
    </source>
</evidence>
<dbReference type="Proteomes" id="UP000050523">
    <property type="component" value="Unassembled WGS sequence"/>
</dbReference>
<protein>
    <submittedName>
        <fullName evidence="2">Rhs element Vgr protein</fullName>
    </submittedName>
</protein>
<dbReference type="AlphaFoldDB" id="A0AA40P775"/>
<organism evidence="2 3">
    <name type="scientific">Pseudomonas tremae</name>
    <dbReference type="NCBI Taxonomy" id="200454"/>
    <lineage>
        <taxon>Bacteria</taxon>
        <taxon>Pseudomonadati</taxon>
        <taxon>Pseudomonadota</taxon>
        <taxon>Gammaproteobacteria</taxon>
        <taxon>Pseudomonadales</taxon>
        <taxon>Pseudomonadaceae</taxon>
        <taxon>Pseudomonas</taxon>
    </lineage>
</organism>
<name>A0AA40P775_9PSED</name>
<dbReference type="InterPro" id="IPR017847">
    <property type="entry name" value="T6SS_RhsGE_Vgr_subset"/>
</dbReference>
<dbReference type="NCBIfam" id="TIGR03361">
    <property type="entry name" value="VI_Rhs_Vgr"/>
    <property type="match status" value="1"/>
</dbReference>
<accession>A0AA40P775</accession>
<evidence type="ECO:0000313" key="2">
    <source>
        <dbReference type="EMBL" id="KPZ05284.1"/>
    </source>
</evidence>
<reference evidence="2 3" key="1">
    <citation type="submission" date="2015-09" db="EMBL/GenBank/DDBJ databases">
        <title>Genome announcement of multiple Pseudomonas syringae strains.</title>
        <authorList>
            <person name="Thakur S."/>
            <person name="Wang P.W."/>
            <person name="Gong Y."/>
            <person name="Weir B.S."/>
            <person name="Guttman D.S."/>
        </authorList>
    </citation>
    <scope>NUCLEOTIDE SEQUENCE [LARGE SCALE GENOMIC DNA]</scope>
    <source>
        <strain evidence="2 3">ICMP9151</strain>
    </source>
</reference>
<dbReference type="SUPFAM" id="SSF69279">
    <property type="entry name" value="Phage tail proteins"/>
    <property type="match status" value="2"/>
</dbReference>
<dbReference type="Gene3D" id="3.55.50.10">
    <property type="entry name" value="Baseplate protein-like domains"/>
    <property type="match status" value="1"/>
</dbReference>
<sequence>MCKDLQMPITLAIADCQADLRVIGFTGRDALNETYRFDIKLISSTEHPDILALLHRDAFLSYGRFGEGVHGQVCQISRIHDGACVSLYHLVLMPNLRKLALVQRRRIHQDVTTPQLIARLLSSPAVGTNACRFGLMSGFYPPSPMRVQYDETDLHVLYRLCEEEGIHFRFEHEPSGHVLVFSDDPASFPIQRAPIRFRHNGQTDAAEAALLHMAERLAMPPASHYQHQSRRTASPLSPGSPEEMSTPAANQPFVPATYSGSVSPQEALDRQHGIRNLERLRCERREVRGQTRLCALRSGEVVQVLEHPEPLFNDQWLLTEVTHSGRQLQVLRGADVNDTQAILKAVLNDPRAPAESRHASGNGYSNSFRAIPWAIPFRPSLRHPRPAATGDHIATLQRDSAQEQRPGFRSIRFDWQAALGHGSSTHSWPTAKAASDELYALPPGTSVLIRYLDNNPERPVICAALGPADAPSGCSLRLDGAAIAPVDSIRLASGEHLQITTHEGLILHDQMTTLHIVPQHILITAPNTTPITASVTNTSVSTPSAGHPALGDLRLTGQPGRDGEPLADRIWYIVRMDQPGLQHLPRVAAEDILFEGRTDERGHLGLDEEQCRRLADEYRQTPRALCIIHPGHCLPLHIWFEQSRGQGERGLIEINNP</sequence>
<evidence type="ECO:0000313" key="3">
    <source>
        <dbReference type="Proteomes" id="UP000050523"/>
    </source>
</evidence>
<dbReference type="EMBL" id="LJRO01000090">
    <property type="protein sequence ID" value="KPZ05284.1"/>
    <property type="molecule type" value="Genomic_DNA"/>
</dbReference>
<feature type="region of interest" description="Disordered" evidence="1">
    <location>
        <begin position="538"/>
        <end position="559"/>
    </location>
</feature>
<gene>
    <name evidence="2" type="ORF">ALO43_00268</name>
</gene>
<comment type="caution">
    <text evidence="2">The sequence shown here is derived from an EMBL/GenBank/DDBJ whole genome shotgun (WGS) entry which is preliminary data.</text>
</comment>
<dbReference type="Gene3D" id="2.30.110.50">
    <property type="match status" value="1"/>
</dbReference>
<feature type="region of interest" description="Disordered" evidence="1">
    <location>
        <begin position="221"/>
        <end position="270"/>
    </location>
</feature>